<dbReference type="SMART" id="SM00342">
    <property type="entry name" value="HTH_ARAC"/>
    <property type="match status" value="1"/>
</dbReference>
<dbReference type="PANTHER" id="PTHR47894:SF4">
    <property type="entry name" value="HTH-TYPE TRANSCRIPTIONAL REGULATOR GADX"/>
    <property type="match status" value="1"/>
</dbReference>
<evidence type="ECO:0000256" key="1">
    <source>
        <dbReference type="ARBA" id="ARBA00023015"/>
    </source>
</evidence>
<proteinExistence type="predicted"/>
<dbReference type="InterPro" id="IPR032687">
    <property type="entry name" value="AraC-type_N"/>
</dbReference>
<dbReference type="EMBL" id="JAEPWM010000010">
    <property type="protein sequence ID" value="MBK6008526.1"/>
    <property type="molecule type" value="Genomic_DNA"/>
</dbReference>
<feature type="domain" description="HTH araC/xylS-type" evidence="4">
    <location>
        <begin position="232"/>
        <end position="330"/>
    </location>
</feature>
<dbReference type="GO" id="GO:0000976">
    <property type="term" value="F:transcription cis-regulatory region binding"/>
    <property type="evidence" value="ECO:0007669"/>
    <property type="project" value="TreeGrafter"/>
</dbReference>
<dbReference type="AlphaFoldDB" id="A0A934WPC8"/>
<reference evidence="5" key="2">
    <citation type="submission" date="2021-01" db="EMBL/GenBank/DDBJ databases">
        <authorList>
            <person name="Kang M."/>
        </authorList>
    </citation>
    <scope>NUCLEOTIDE SEQUENCE</scope>
    <source>
        <strain evidence="5">KACC 17527</strain>
    </source>
</reference>
<dbReference type="Pfam" id="PF12833">
    <property type="entry name" value="HTH_18"/>
    <property type="match status" value="1"/>
</dbReference>
<gene>
    <name evidence="5" type="ORF">JJB11_20685</name>
</gene>
<name>A0A934WPC8_9BURK</name>
<sequence>MANLIRSAPLVKFAAAAPVVQVDAAQIFRHVGVDPQCMVAADLFVPQDCLTNVLDATQRRTGFAGVGLLVGASWRMSDFGPLALLLEHLPTLRHAFGEFERYRHLRSQTITIRIQEAGVLAVIQMDVRSDRGKAPGTAVELTVASLMALLHWFLGQGWHPREVRFAHSAPSDLTLHRRVFGCNVEFGCDFDGVVVHTADLDHPNPFGDVNLARYAREFLDLQPAGTRAPTTLAVRRSLELLLPQGRCAVEQVALQMGTTARTLQRRLSEEGTDFSALLNDCRSALARRYLADARYPVGQVATLLGFSDASAFTRWFGARFGASPRQWRSEAGK</sequence>
<dbReference type="InterPro" id="IPR018060">
    <property type="entry name" value="HTH_AraC"/>
</dbReference>
<dbReference type="Pfam" id="PF12625">
    <property type="entry name" value="Arabinose_bd"/>
    <property type="match status" value="1"/>
</dbReference>
<keyword evidence="1" id="KW-0805">Transcription regulation</keyword>
<dbReference type="SUPFAM" id="SSF46689">
    <property type="entry name" value="Homeodomain-like"/>
    <property type="match status" value="1"/>
</dbReference>
<comment type="caution">
    <text evidence="5">The sequence shown here is derived from an EMBL/GenBank/DDBJ whole genome shotgun (WGS) entry which is preliminary data.</text>
</comment>
<evidence type="ECO:0000256" key="3">
    <source>
        <dbReference type="ARBA" id="ARBA00023163"/>
    </source>
</evidence>
<accession>A0A934WPC8</accession>
<evidence type="ECO:0000259" key="4">
    <source>
        <dbReference type="PROSITE" id="PS01124"/>
    </source>
</evidence>
<dbReference type="InterPro" id="IPR009057">
    <property type="entry name" value="Homeodomain-like_sf"/>
</dbReference>
<keyword evidence="3" id="KW-0804">Transcription</keyword>
<dbReference type="Proteomes" id="UP000630528">
    <property type="component" value="Unassembled WGS sequence"/>
</dbReference>
<dbReference type="GO" id="GO:0003700">
    <property type="term" value="F:DNA-binding transcription factor activity"/>
    <property type="evidence" value="ECO:0007669"/>
    <property type="project" value="InterPro"/>
</dbReference>
<protein>
    <submittedName>
        <fullName evidence="5">AraC family transcriptional regulator</fullName>
    </submittedName>
</protein>
<keyword evidence="2" id="KW-0238">DNA-binding</keyword>
<dbReference type="Gene3D" id="1.10.10.60">
    <property type="entry name" value="Homeodomain-like"/>
    <property type="match status" value="1"/>
</dbReference>
<dbReference type="GO" id="GO:0005829">
    <property type="term" value="C:cytosol"/>
    <property type="evidence" value="ECO:0007669"/>
    <property type="project" value="TreeGrafter"/>
</dbReference>
<organism evidence="5 6">
    <name type="scientific">Ramlibacter ginsenosidimutans</name>
    <dbReference type="NCBI Taxonomy" id="502333"/>
    <lineage>
        <taxon>Bacteria</taxon>
        <taxon>Pseudomonadati</taxon>
        <taxon>Pseudomonadota</taxon>
        <taxon>Betaproteobacteria</taxon>
        <taxon>Burkholderiales</taxon>
        <taxon>Comamonadaceae</taxon>
        <taxon>Ramlibacter</taxon>
    </lineage>
</organism>
<evidence type="ECO:0000313" key="6">
    <source>
        <dbReference type="Proteomes" id="UP000630528"/>
    </source>
</evidence>
<keyword evidence="6" id="KW-1185">Reference proteome</keyword>
<dbReference type="PROSITE" id="PS01124">
    <property type="entry name" value="HTH_ARAC_FAMILY_2"/>
    <property type="match status" value="1"/>
</dbReference>
<evidence type="ECO:0000256" key="2">
    <source>
        <dbReference type="ARBA" id="ARBA00023125"/>
    </source>
</evidence>
<evidence type="ECO:0000313" key="5">
    <source>
        <dbReference type="EMBL" id="MBK6008526.1"/>
    </source>
</evidence>
<dbReference type="PANTHER" id="PTHR47894">
    <property type="entry name" value="HTH-TYPE TRANSCRIPTIONAL REGULATOR GADX"/>
    <property type="match status" value="1"/>
</dbReference>
<reference evidence="5" key="1">
    <citation type="journal article" date="2012" name="J. Microbiol. Biotechnol.">
        <title>Ramlibacter ginsenosidimutans sp. nov., with ginsenoside-converting activity.</title>
        <authorList>
            <person name="Wang L."/>
            <person name="An D.S."/>
            <person name="Kim S.G."/>
            <person name="Jin F.X."/>
            <person name="Kim S.C."/>
            <person name="Lee S.T."/>
            <person name="Im W.T."/>
        </authorList>
    </citation>
    <scope>NUCLEOTIDE SEQUENCE</scope>
    <source>
        <strain evidence="5">KACC 17527</strain>
    </source>
</reference>